<dbReference type="CDD" id="cd23995">
    <property type="entry name" value="Seipin_BSCL2_like"/>
    <property type="match status" value="1"/>
</dbReference>
<feature type="compositionally biased region" description="Basic and acidic residues" evidence="7">
    <location>
        <begin position="291"/>
        <end position="302"/>
    </location>
</feature>
<evidence type="ECO:0000256" key="5">
    <source>
        <dbReference type="ARBA" id="ARBA00023098"/>
    </source>
</evidence>
<evidence type="ECO:0000256" key="4">
    <source>
        <dbReference type="ARBA" id="ARBA00022989"/>
    </source>
</evidence>
<proteinExistence type="predicted"/>
<keyword evidence="4 8" id="KW-1133">Transmembrane helix</keyword>
<dbReference type="GO" id="GO:0140042">
    <property type="term" value="P:lipid droplet formation"/>
    <property type="evidence" value="ECO:0007669"/>
    <property type="project" value="UniProtKB-ARBA"/>
</dbReference>
<dbReference type="PANTHER" id="PTHR21212:SF0">
    <property type="entry name" value="SEIPIN"/>
    <property type="match status" value="1"/>
</dbReference>
<sequence>MRSLQISATGPDTDKLSLGVSNLSVSLNADNDQRSVLRLVMDYLFDWLRPYSPNLVSLFVFVFLMPFIAFISFYAGFIVWKSVAVGWQIPLYLQYGDGGSPYAHTLLSDLSPRQPYNVVLQLVVPSAESNLALGNFMNSLTLSTTSNKTLASVRRPAIVPHRYSILKNTPNLVTLQIPMLDSFVPGTRQLAVDVTIGRRDVWKTIGSGQGRELAVSSASLKGILARKGIRGLVTRFPTFFSVLCSAVFFAILFFFLVACLLPSILQSTPAPAPTPAPPTSPDTSSAPADGNEQKPLLDDRSPELPSDSESDVSNRPSKSARRRKRRSKYKDTSEVNSIKSESEPILVSAGSAGSATPLRRRRSRQISDMENQYD</sequence>
<dbReference type="Proteomes" id="UP000518752">
    <property type="component" value="Unassembled WGS sequence"/>
</dbReference>
<feature type="transmembrane region" description="Helical" evidence="8">
    <location>
        <begin position="55"/>
        <end position="80"/>
    </location>
</feature>
<gene>
    <name evidence="9" type="ORF">D9757_005402</name>
</gene>
<evidence type="ECO:0000313" key="9">
    <source>
        <dbReference type="EMBL" id="KAF5385463.1"/>
    </source>
</evidence>
<dbReference type="PANTHER" id="PTHR21212">
    <property type="entry name" value="BERNARDINELLI-SEIP CONGENITAL LIPODYSTROPHY 2 HOMOLOG BSCL2 PROTEIN"/>
    <property type="match status" value="1"/>
</dbReference>
<dbReference type="AlphaFoldDB" id="A0A8H5M956"/>
<evidence type="ECO:0000256" key="6">
    <source>
        <dbReference type="ARBA" id="ARBA00023136"/>
    </source>
</evidence>
<evidence type="ECO:0008006" key="11">
    <source>
        <dbReference type="Google" id="ProtNLM"/>
    </source>
</evidence>
<keyword evidence="10" id="KW-1185">Reference proteome</keyword>
<dbReference type="GO" id="GO:0006629">
    <property type="term" value="P:lipid metabolic process"/>
    <property type="evidence" value="ECO:0007669"/>
    <property type="project" value="UniProtKB-KW"/>
</dbReference>
<dbReference type="InterPro" id="IPR009617">
    <property type="entry name" value="Seipin"/>
</dbReference>
<feature type="compositionally biased region" description="Basic residues" evidence="7">
    <location>
        <begin position="318"/>
        <end position="328"/>
    </location>
</feature>
<reference evidence="9 10" key="1">
    <citation type="journal article" date="2020" name="ISME J.">
        <title>Uncovering the hidden diversity of litter-decomposition mechanisms in mushroom-forming fungi.</title>
        <authorList>
            <person name="Floudas D."/>
            <person name="Bentzer J."/>
            <person name="Ahren D."/>
            <person name="Johansson T."/>
            <person name="Persson P."/>
            <person name="Tunlid A."/>
        </authorList>
    </citation>
    <scope>NUCLEOTIDE SEQUENCE [LARGE SCALE GENOMIC DNA]</scope>
    <source>
        <strain evidence="9 10">CBS 406.79</strain>
    </source>
</reference>
<comment type="subcellular location">
    <subcellularLocation>
        <location evidence="1">Endoplasmic reticulum membrane</location>
        <topology evidence="1">Multi-pass membrane protein</topology>
    </subcellularLocation>
</comment>
<feature type="compositionally biased region" description="Pro residues" evidence="7">
    <location>
        <begin position="270"/>
        <end position="280"/>
    </location>
</feature>
<evidence type="ECO:0000256" key="3">
    <source>
        <dbReference type="ARBA" id="ARBA00022824"/>
    </source>
</evidence>
<evidence type="ECO:0000256" key="8">
    <source>
        <dbReference type="SAM" id="Phobius"/>
    </source>
</evidence>
<comment type="caution">
    <text evidence="9">The sequence shown here is derived from an EMBL/GenBank/DDBJ whole genome shotgun (WGS) entry which is preliminary data.</text>
</comment>
<evidence type="ECO:0000256" key="1">
    <source>
        <dbReference type="ARBA" id="ARBA00004477"/>
    </source>
</evidence>
<evidence type="ECO:0000256" key="7">
    <source>
        <dbReference type="SAM" id="MobiDB-lite"/>
    </source>
</evidence>
<evidence type="ECO:0000256" key="2">
    <source>
        <dbReference type="ARBA" id="ARBA00022692"/>
    </source>
</evidence>
<dbReference type="EMBL" id="JAACJN010000040">
    <property type="protein sequence ID" value="KAF5385463.1"/>
    <property type="molecule type" value="Genomic_DNA"/>
</dbReference>
<feature type="transmembrane region" description="Helical" evidence="8">
    <location>
        <begin position="236"/>
        <end position="265"/>
    </location>
</feature>
<keyword evidence="2 8" id="KW-0812">Transmembrane</keyword>
<keyword evidence="3" id="KW-0256">Endoplasmic reticulum</keyword>
<dbReference type="OrthoDB" id="3990054at2759"/>
<keyword evidence="6 8" id="KW-0472">Membrane</keyword>
<accession>A0A8H5M956</accession>
<evidence type="ECO:0000313" key="10">
    <source>
        <dbReference type="Proteomes" id="UP000518752"/>
    </source>
</evidence>
<feature type="region of interest" description="Disordered" evidence="7">
    <location>
        <begin position="269"/>
        <end position="374"/>
    </location>
</feature>
<dbReference type="GO" id="GO:0005789">
    <property type="term" value="C:endoplasmic reticulum membrane"/>
    <property type="evidence" value="ECO:0007669"/>
    <property type="project" value="UniProtKB-SubCell"/>
</dbReference>
<name>A0A8H5M956_9AGAR</name>
<organism evidence="9 10">
    <name type="scientific">Collybiopsis confluens</name>
    <dbReference type="NCBI Taxonomy" id="2823264"/>
    <lineage>
        <taxon>Eukaryota</taxon>
        <taxon>Fungi</taxon>
        <taxon>Dikarya</taxon>
        <taxon>Basidiomycota</taxon>
        <taxon>Agaricomycotina</taxon>
        <taxon>Agaricomycetes</taxon>
        <taxon>Agaricomycetidae</taxon>
        <taxon>Agaricales</taxon>
        <taxon>Marasmiineae</taxon>
        <taxon>Omphalotaceae</taxon>
        <taxon>Collybiopsis</taxon>
    </lineage>
</organism>
<dbReference type="Pfam" id="PF06775">
    <property type="entry name" value="Seipin"/>
    <property type="match status" value="1"/>
</dbReference>
<keyword evidence="5" id="KW-0443">Lipid metabolism</keyword>
<protein>
    <recommendedName>
        <fullName evidence="11">Adipose-regulatory protein</fullName>
    </recommendedName>
</protein>